<keyword evidence="2" id="KW-1185">Reference proteome</keyword>
<sequence>MNLKVKGLVLAVVSALILNGCDSDSAKEKIEAGAHHAKEVIAETGDRIDTELHREGDDIKTFSNKLTENAEKESLRQLGLDEADIDYVIEHNPDDAMAVAKHTNDEILYQTKFHFVNASGVQGGMDTFDWLSPASVTNDAKPNLQKILGRVAFVINSAKFIKMFDDNIQYLNANTFSVSSAYPNEITTVPNTYDEFKSAVKAALSREGNSYNLYAVGDFQGGDARGDVGRLSAYFKLAGIANSSLKASAPLVLHELTHTFGYEHAGSNQDAVIMKPNNVPYLVQLITMDSAMQDKYQGDMQMFSDSVNKINQMPWYAGDSMFSTYFGDD</sequence>
<accession>A0A4Y3HXR8</accession>
<reference evidence="1 2" key="1">
    <citation type="submission" date="2019-06" db="EMBL/GenBank/DDBJ databases">
        <title>Whole genome shotgun sequence of Vibrio inusitatus NBRC 102082.</title>
        <authorList>
            <person name="Hosoyama A."/>
            <person name="Uohara A."/>
            <person name="Ohji S."/>
            <person name="Ichikawa N."/>
        </authorList>
    </citation>
    <scope>NUCLEOTIDE SEQUENCE [LARGE SCALE GENOMIC DNA]</scope>
    <source>
        <strain evidence="1 2">NBRC 102082</strain>
    </source>
</reference>
<comment type="caution">
    <text evidence="1">The sequence shown here is derived from an EMBL/GenBank/DDBJ whole genome shotgun (WGS) entry which is preliminary data.</text>
</comment>
<proteinExistence type="predicted"/>
<dbReference type="OrthoDB" id="5873802at2"/>
<dbReference type="Proteomes" id="UP000318717">
    <property type="component" value="Unassembled WGS sequence"/>
</dbReference>
<evidence type="ECO:0000313" key="1">
    <source>
        <dbReference type="EMBL" id="GEA51969.1"/>
    </source>
</evidence>
<protein>
    <submittedName>
        <fullName evidence="1">Uncharacterized protein</fullName>
    </submittedName>
</protein>
<dbReference type="AlphaFoldDB" id="A0A4Y3HXR8"/>
<dbReference type="RefSeq" id="WP_141346434.1">
    <property type="nucleotide sequence ID" value="NZ_BJLF01000014.1"/>
</dbReference>
<gene>
    <name evidence="1" type="ORF">VIN01S_27730</name>
</gene>
<evidence type="ECO:0000313" key="2">
    <source>
        <dbReference type="Proteomes" id="UP000318717"/>
    </source>
</evidence>
<name>A0A4Y3HXR8_9VIBR</name>
<dbReference type="EMBL" id="BJLF01000014">
    <property type="protein sequence ID" value="GEA51969.1"/>
    <property type="molecule type" value="Genomic_DNA"/>
</dbReference>
<organism evidence="1 2">
    <name type="scientific">Vibrio inusitatus NBRC 102082</name>
    <dbReference type="NCBI Taxonomy" id="1219070"/>
    <lineage>
        <taxon>Bacteria</taxon>
        <taxon>Pseudomonadati</taxon>
        <taxon>Pseudomonadota</taxon>
        <taxon>Gammaproteobacteria</taxon>
        <taxon>Vibrionales</taxon>
        <taxon>Vibrionaceae</taxon>
        <taxon>Vibrio</taxon>
    </lineage>
</organism>